<evidence type="ECO:0000313" key="1">
    <source>
        <dbReference type="EMBL" id="KAG8507992.1"/>
    </source>
</evidence>
<proteinExistence type="predicted"/>
<organism evidence="1 2">
    <name type="scientific">Galemys pyrenaicus</name>
    <name type="common">Iberian desman</name>
    <name type="synonym">Pyrenean desman</name>
    <dbReference type="NCBI Taxonomy" id="202257"/>
    <lineage>
        <taxon>Eukaryota</taxon>
        <taxon>Metazoa</taxon>
        <taxon>Chordata</taxon>
        <taxon>Craniata</taxon>
        <taxon>Vertebrata</taxon>
        <taxon>Euteleostomi</taxon>
        <taxon>Mammalia</taxon>
        <taxon>Eutheria</taxon>
        <taxon>Laurasiatheria</taxon>
        <taxon>Eulipotyphla</taxon>
        <taxon>Talpidae</taxon>
        <taxon>Galemys</taxon>
    </lineage>
</organism>
<protein>
    <submittedName>
        <fullName evidence="1">Uncharacterized protein</fullName>
    </submittedName>
</protein>
<sequence>CISENHDHVFLDLAAEIRSTRDVQSHPKVSGIKCWFHGNCPRNYHGLDQPFWICVPWVPPMQTLISVSLEKNFLAEEMKLMGNHLTNLCRLAGCPGWAG</sequence>
<dbReference type="Proteomes" id="UP000700334">
    <property type="component" value="Unassembled WGS sequence"/>
</dbReference>
<accession>A0A8J5ZVY2</accession>
<dbReference type="AlphaFoldDB" id="A0A8J5ZVY2"/>
<name>A0A8J5ZVY2_GALPY</name>
<feature type="non-terminal residue" evidence="1">
    <location>
        <position position="99"/>
    </location>
</feature>
<dbReference type="EMBL" id="JAGFMF010012072">
    <property type="protein sequence ID" value="KAG8507992.1"/>
    <property type="molecule type" value="Genomic_DNA"/>
</dbReference>
<comment type="caution">
    <text evidence="1">The sequence shown here is derived from an EMBL/GenBank/DDBJ whole genome shotgun (WGS) entry which is preliminary data.</text>
</comment>
<evidence type="ECO:0000313" key="2">
    <source>
        <dbReference type="Proteomes" id="UP000700334"/>
    </source>
</evidence>
<gene>
    <name evidence="1" type="ORF">J0S82_016568</name>
</gene>
<reference evidence="1" key="1">
    <citation type="journal article" date="2021" name="Evol. Appl.">
        <title>The genome of the Pyrenean desman and the effects of bottlenecks and inbreeding on the genomic landscape of an endangered species.</title>
        <authorList>
            <person name="Escoda L."/>
            <person name="Castresana J."/>
        </authorList>
    </citation>
    <scope>NUCLEOTIDE SEQUENCE</scope>
    <source>
        <strain evidence="1">IBE-C5619</strain>
    </source>
</reference>
<keyword evidence="2" id="KW-1185">Reference proteome</keyword>